<dbReference type="Gene3D" id="1.25.40.10">
    <property type="entry name" value="Tetratricopeptide repeat domain"/>
    <property type="match status" value="1"/>
</dbReference>
<dbReference type="PROSITE" id="PS50043">
    <property type="entry name" value="HTH_LUXR_2"/>
    <property type="match status" value="1"/>
</dbReference>
<dbReference type="CDD" id="cd06170">
    <property type="entry name" value="LuxR_C_like"/>
    <property type="match status" value="1"/>
</dbReference>
<dbReference type="Gene3D" id="3.40.50.300">
    <property type="entry name" value="P-loop containing nucleotide triphosphate hydrolases"/>
    <property type="match status" value="1"/>
</dbReference>
<dbReference type="GO" id="GO:0004016">
    <property type="term" value="F:adenylate cyclase activity"/>
    <property type="evidence" value="ECO:0007669"/>
    <property type="project" value="TreeGrafter"/>
</dbReference>
<dbReference type="SUPFAM" id="SSF52540">
    <property type="entry name" value="P-loop containing nucleoside triphosphate hydrolases"/>
    <property type="match status" value="1"/>
</dbReference>
<keyword evidence="2" id="KW-0067">ATP-binding</keyword>
<dbReference type="InterPro" id="IPR016032">
    <property type="entry name" value="Sig_transdc_resp-reg_C-effctor"/>
</dbReference>
<dbReference type="GO" id="GO:0005524">
    <property type="term" value="F:ATP binding"/>
    <property type="evidence" value="ECO:0007669"/>
    <property type="project" value="UniProtKB-KW"/>
</dbReference>
<protein>
    <submittedName>
        <fullName evidence="4">Large transcriptional regulator</fullName>
    </submittedName>
</protein>
<dbReference type="GO" id="GO:0005737">
    <property type="term" value="C:cytoplasm"/>
    <property type="evidence" value="ECO:0007669"/>
    <property type="project" value="TreeGrafter"/>
</dbReference>
<proteinExistence type="predicted"/>
<feature type="domain" description="HTH luxR-type" evidence="3">
    <location>
        <begin position="864"/>
        <end position="930"/>
    </location>
</feature>
<dbReference type="Pfam" id="PF13191">
    <property type="entry name" value="AAA_16"/>
    <property type="match status" value="1"/>
</dbReference>
<dbReference type="Proteomes" id="UP000063699">
    <property type="component" value="Chromosome"/>
</dbReference>
<dbReference type="InterPro" id="IPR036388">
    <property type="entry name" value="WH-like_DNA-bd_sf"/>
</dbReference>
<evidence type="ECO:0000256" key="1">
    <source>
        <dbReference type="ARBA" id="ARBA00022741"/>
    </source>
</evidence>
<name>A0A0N9IEZ0_9PSEU</name>
<keyword evidence="5" id="KW-1185">Reference proteome</keyword>
<dbReference type="InterPro" id="IPR027417">
    <property type="entry name" value="P-loop_NTPase"/>
</dbReference>
<dbReference type="PANTHER" id="PTHR16305:SF35">
    <property type="entry name" value="TRANSCRIPTIONAL ACTIVATOR DOMAIN"/>
    <property type="match status" value="1"/>
</dbReference>
<dbReference type="PANTHER" id="PTHR16305">
    <property type="entry name" value="TESTICULAR SOLUBLE ADENYLYL CYCLASE"/>
    <property type="match status" value="1"/>
</dbReference>
<dbReference type="EMBL" id="CP012752">
    <property type="protein sequence ID" value="ALG15085.1"/>
    <property type="molecule type" value="Genomic_DNA"/>
</dbReference>
<evidence type="ECO:0000313" key="5">
    <source>
        <dbReference type="Proteomes" id="UP000063699"/>
    </source>
</evidence>
<dbReference type="SMART" id="SM00421">
    <property type="entry name" value="HTH_LUXR"/>
    <property type="match status" value="1"/>
</dbReference>
<dbReference type="KEGG" id="kphy:AOZ06_26750"/>
<dbReference type="AlphaFoldDB" id="A0A0N9IEZ0"/>
<keyword evidence="1" id="KW-0547">Nucleotide-binding</keyword>
<dbReference type="GO" id="GO:0006355">
    <property type="term" value="P:regulation of DNA-templated transcription"/>
    <property type="evidence" value="ECO:0007669"/>
    <property type="project" value="InterPro"/>
</dbReference>
<reference evidence="4 5" key="1">
    <citation type="submission" date="2015-07" db="EMBL/GenBank/DDBJ databases">
        <title>Genome sequencing of Kibdelosporangium phytohabitans.</title>
        <authorList>
            <person name="Qin S."/>
            <person name="Xing K."/>
        </authorList>
    </citation>
    <scope>NUCLEOTIDE SEQUENCE [LARGE SCALE GENOMIC DNA]</scope>
    <source>
        <strain evidence="4 5">KLBMP1111</strain>
    </source>
</reference>
<organism evidence="4 5">
    <name type="scientific">Kibdelosporangium phytohabitans</name>
    <dbReference type="NCBI Taxonomy" id="860235"/>
    <lineage>
        <taxon>Bacteria</taxon>
        <taxon>Bacillati</taxon>
        <taxon>Actinomycetota</taxon>
        <taxon>Actinomycetes</taxon>
        <taxon>Pseudonocardiales</taxon>
        <taxon>Pseudonocardiaceae</taxon>
        <taxon>Kibdelosporangium</taxon>
    </lineage>
</organism>
<evidence type="ECO:0000259" key="3">
    <source>
        <dbReference type="PROSITE" id="PS50043"/>
    </source>
</evidence>
<dbReference type="InterPro" id="IPR041664">
    <property type="entry name" value="AAA_16"/>
</dbReference>
<evidence type="ECO:0000256" key="2">
    <source>
        <dbReference type="ARBA" id="ARBA00022840"/>
    </source>
</evidence>
<evidence type="ECO:0000313" key="4">
    <source>
        <dbReference type="EMBL" id="ALG15085.1"/>
    </source>
</evidence>
<dbReference type="STRING" id="860235.AOZ06_26750"/>
<dbReference type="Pfam" id="PF00196">
    <property type="entry name" value="GerE"/>
    <property type="match status" value="1"/>
</dbReference>
<dbReference type="InterPro" id="IPR000792">
    <property type="entry name" value="Tscrpt_reg_LuxR_C"/>
</dbReference>
<sequence>MTGRDAELAALRAAVARPPAVAFVEGEAGIGKTRLVSELAAGRPHVVTASCQPLPDPFPFGVLLDCLSQCGDRLRDPGPVTGALRDHLPELAAQLPPAPRPLGDPDAERHRMFRAIRELLCALGPTVLVIDDLHWADAHTRQVLRFVIANPPPELSVVATYRPEDLTDQAPLGHAFRVPPGVTRTHITLCPMGTGDVRALIDGMLGATLASDSFVDAVVHETAGIPYLVEETVRMLPDPERDVCSDEARHILDGIDVPVLVRETAQERMRSLPAAARSIAEAAAVLGVAESTGTLAAVAGGAGLEQMVTLVKSGVLVEHSPDQYGFRHPMAARAVRASLPGPWRNELHKRAVRVLSGLDRKPLARLAAHAKAVGMADEWLRYGELAADAAAEARDVPAAIDLLSEMISDRDVRPQDVNRLAAKLCGNALTGLHNPAVLTRVEGLLSDPRLAADVRGEVHLWFGLLLLRETGGPDRAKAEIAYAIDLLGDQPERIARGMAVLAVPYLSTTPISEQQAWLDRLEEVLGHVPSRTLRTAVLATTLGGRLLMGDPSTWQRAERLPSPAEVSEPDEIRHLARAHCNLADACTWIGHYQRARTCIRTGLTLAARVGAPYVTGTAEATAVRLDWLTGQWAGLDERIAELVRTYAHHPPLITELDLAGAWLATARGDWTRAERGFRAGMSPHATVPVQIAAAGGMTGLLLNRGDAAGAERHAERGVALIRGKGAWMWAGDVVPQTVDCYLADDRADAVQRLLTEMSDGLAGTDAPYAQAALTACQARLAAATGDHRAAATLYETAIDVHRKLGLSYRATQLAEHAARETPPDTTVLASLAESYDSLGATVDAARCRHGIRSIGVPTPSHRGRRGYGDQLSPREKDVARLVVSGHTNREIAQALFISRRTVEEYVAKVCRKLNASSRDDIRMDHLQTPGSR</sequence>
<dbReference type="InterPro" id="IPR011990">
    <property type="entry name" value="TPR-like_helical_dom_sf"/>
</dbReference>
<dbReference type="Gene3D" id="1.10.10.10">
    <property type="entry name" value="Winged helix-like DNA-binding domain superfamily/Winged helix DNA-binding domain"/>
    <property type="match status" value="1"/>
</dbReference>
<gene>
    <name evidence="4" type="ORF">AOZ06_26750</name>
</gene>
<dbReference type="SUPFAM" id="SSF46894">
    <property type="entry name" value="C-terminal effector domain of the bipartite response regulators"/>
    <property type="match status" value="1"/>
</dbReference>
<dbReference type="PRINTS" id="PR00038">
    <property type="entry name" value="HTHLUXR"/>
</dbReference>
<accession>A0A0N9IEZ0</accession>
<dbReference type="GO" id="GO:0003677">
    <property type="term" value="F:DNA binding"/>
    <property type="evidence" value="ECO:0007669"/>
    <property type="project" value="InterPro"/>
</dbReference>